<evidence type="ECO:0000313" key="3">
    <source>
        <dbReference type="Proteomes" id="UP000184611"/>
    </source>
</evidence>
<dbReference type="InterPro" id="IPR013783">
    <property type="entry name" value="Ig-like_fold"/>
</dbReference>
<feature type="chain" id="PRO_5012297285" description="DUF1573 domain-containing protein" evidence="1">
    <location>
        <begin position="20"/>
        <end position="158"/>
    </location>
</feature>
<dbReference type="AlphaFoldDB" id="A0A1M7ZU61"/>
<dbReference type="Gene3D" id="2.60.40.10">
    <property type="entry name" value="Immunoglobulins"/>
    <property type="match status" value="1"/>
</dbReference>
<dbReference type="OrthoDB" id="826619at2"/>
<accession>A0A1M7ZU61</accession>
<dbReference type="STRING" id="416016.SAMN05443547_0717"/>
<evidence type="ECO:0000313" key="2">
    <source>
        <dbReference type="EMBL" id="SHO72386.1"/>
    </source>
</evidence>
<dbReference type="RefSeq" id="WP_073581448.1">
    <property type="nucleotide sequence ID" value="NZ_CBCSEA010000001.1"/>
</dbReference>
<evidence type="ECO:0008006" key="4">
    <source>
        <dbReference type="Google" id="ProtNLM"/>
    </source>
</evidence>
<feature type="signal peptide" evidence="1">
    <location>
        <begin position="1"/>
        <end position="19"/>
    </location>
</feature>
<keyword evidence="3" id="KW-1185">Reference proteome</keyword>
<reference evidence="3" key="1">
    <citation type="submission" date="2016-12" db="EMBL/GenBank/DDBJ databases">
        <authorList>
            <person name="Varghese N."/>
            <person name="Submissions S."/>
        </authorList>
    </citation>
    <scope>NUCLEOTIDE SEQUENCE [LARGE SCALE GENOMIC DNA]</scope>
    <source>
        <strain evidence="3">DSM 18830</strain>
    </source>
</reference>
<organism evidence="2 3">
    <name type="scientific">Flavobacterium cucumis</name>
    <dbReference type="NCBI Taxonomy" id="416016"/>
    <lineage>
        <taxon>Bacteria</taxon>
        <taxon>Pseudomonadati</taxon>
        <taxon>Bacteroidota</taxon>
        <taxon>Flavobacteriia</taxon>
        <taxon>Flavobacteriales</taxon>
        <taxon>Flavobacteriaceae</taxon>
        <taxon>Flavobacterium</taxon>
    </lineage>
</organism>
<proteinExistence type="predicted"/>
<protein>
    <recommendedName>
        <fullName evidence="4">DUF1573 domain-containing protein</fullName>
    </recommendedName>
</protein>
<dbReference type="InterPro" id="IPR011467">
    <property type="entry name" value="DUF1573"/>
</dbReference>
<dbReference type="Proteomes" id="UP000184611">
    <property type="component" value="Unassembled WGS sequence"/>
</dbReference>
<evidence type="ECO:0000256" key="1">
    <source>
        <dbReference type="SAM" id="SignalP"/>
    </source>
</evidence>
<dbReference type="PANTHER" id="PTHR37833:SF1">
    <property type="entry name" value="SIGNAL PEPTIDE PROTEIN"/>
    <property type="match status" value="1"/>
</dbReference>
<keyword evidence="1" id="KW-0732">Signal</keyword>
<dbReference type="Pfam" id="PF07610">
    <property type="entry name" value="DUF1573"/>
    <property type="match status" value="1"/>
</dbReference>
<dbReference type="PANTHER" id="PTHR37833">
    <property type="entry name" value="LIPOPROTEIN-RELATED"/>
    <property type="match status" value="1"/>
</dbReference>
<name>A0A1M7ZU61_9FLAO</name>
<sequence>MKLLKLSIALAFIANFSFAQNKEAKVMQAPIATVTPAAAPKQSAIKWDKEIHDFGDIEKGKPVTYEFTFTNTTNETVLITTVKPACGCTAANYTKTPVKPGEKGMVAATFNAASAGAFQKSVTIITNEGGVDTSKTVSFKGKVIDTSASNDKKADIRS</sequence>
<gene>
    <name evidence="2" type="ORF">SAMN05443547_0717</name>
</gene>
<dbReference type="EMBL" id="FRYK01000001">
    <property type="protein sequence ID" value="SHO72386.1"/>
    <property type="molecule type" value="Genomic_DNA"/>
</dbReference>